<name>A7HNJ2_FERNB</name>
<evidence type="ECO:0000259" key="1">
    <source>
        <dbReference type="SMART" id="SM00460"/>
    </source>
</evidence>
<dbReference type="InterPro" id="IPR002931">
    <property type="entry name" value="Transglutaminase-like"/>
</dbReference>
<dbReference type="InterPro" id="IPR038765">
    <property type="entry name" value="Papain-like_cys_pep_sf"/>
</dbReference>
<reference evidence="2 3" key="2">
    <citation type="journal article" date="2009" name="Proc. Natl. Acad. Sci. U.S.A.">
        <title>On the chimeric nature, thermophilic origin, and phylogenetic placement of the Thermotogales.</title>
        <authorList>
            <person name="Zhaxybayeva O."/>
            <person name="Swithers K.S."/>
            <person name="Lapierre P."/>
            <person name="Fournier G.P."/>
            <person name="Bickhart D.M."/>
            <person name="DeBoy R.T."/>
            <person name="Nelson K.E."/>
            <person name="Nesbo C.L."/>
            <person name="Doolittle W.F."/>
            <person name="Gogarten J.P."/>
            <person name="Noll K.M."/>
        </authorList>
    </citation>
    <scope>NUCLEOTIDE SEQUENCE [LARGE SCALE GENOMIC DNA]</scope>
    <source>
        <strain evidence="3">ATCC 35602 / DSM 5306 / Rt17-B1</strain>
    </source>
</reference>
<dbReference type="STRING" id="381764.Fnod_1640"/>
<dbReference type="AlphaFoldDB" id="A7HNJ2"/>
<dbReference type="Gene3D" id="3.10.620.30">
    <property type="match status" value="1"/>
</dbReference>
<feature type="domain" description="Transglutaminase-like" evidence="1">
    <location>
        <begin position="308"/>
        <end position="369"/>
    </location>
</feature>
<dbReference type="SMART" id="SM00460">
    <property type="entry name" value="TGc"/>
    <property type="match status" value="1"/>
</dbReference>
<dbReference type="EMBL" id="CP000771">
    <property type="protein sequence ID" value="ABS61475.1"/>
    <property type="molecule type" value="Genomic_DNA"/>
</dbReference>
<accession>A7HNJ2</accession>
<dbReference type="Proteomes" id="UP000002415">
    <property type="component" value="Chromosome"/>
</dbReference>
<protein>
    <submittedName>
        <fullName evidence="2">Transglutaminase domain protein</fullName>
    </submittedName>
</protein>
<dbReference type="PANTHER" id="PTHR38339:SF1">
    <property type="entry name" value="TRANSGLUTAMINASE-LIKE DOMAIN-CONTAINING PROTEIN"/>
    <property type="match status" value="1"/>
</dbReference>
<dbReference type="OrthoDB" id="9804872at2"/>
<dbReference type="KEGG" id="fno:Fnod_1640"/>
<sequence>MEFLIFPTPEDIKFDILAGKFKRAEHKIKERIEHKIPKGLNKKLHFELYRIVLLKKAYSISEKEAYNILKKKVKNLTKGEFKQLMKNGILDWMYVNDTPYFEKRFDSNLFFNYPHFKERQKIDKNTKLTQKRRNIINKAITRLIDGGKPKTYEIQAKITLKREHPSDTKVRVWLPFPKEEFQQSDVKLISASHDVKIAPNSVGQRTVYMEGKDNEEFYVEFSYKIHEWIGFDGLYKNKPSSEDLSEKLPHIRFTPYLWNLIDLIFHDENIENVSDIAKARRIYDFVTLNVNYSYVLPYAIYDNIPEYVATVFKGDCGFQALLFITLCRMVGVPAKWQSGWSITSIGASSHDWAIIYLEDYGWVPVDLSFGGGRKDNEDLRLFYFTNLDGFRMFANTEFQGDFEPRKISWRLDPYDNQTGEMEIITKEEDGYVIDLESKIEVLKFQPCKK</sequence>
<proteinExistence type="predicted"/>
<dbReference type="Pfam" id="PF01841">
    <property type="entry name" value="Transglut_core"/>
    <property type="match status" value="1"/>
</dbReference>
<dbReference type="RefSeq" id="WP_011994766.1">
    <property type="nucleotide sequence ID" value="NC_009718.1"/>
</dbReference>
<organism evidence="2 3">
    <name type="scientific">Fervidobacterium nodosum (strain ATCC 35602 / DSM 5306 / Rt17-B1)</name>
    <dbReference type="NCBI Taxonomy" id="381764"/>
    <lineage>
        <taxon>Bacteria</taxon>
        <taxon>Thermotogati</taxon>
        <taxon>Thermotogota</taxon>
        <taxon>Thermotogae</taxon>
        <taxon>Thermotogales</taxon>
        <taxon>Fervidobacteriaceae</taxon>
        <taxon>Fervidobacterium</taxon>
    </lineage>
</organism>
<evidence type="ECO:0000313" key="2">
    <source>
        <dbReference type="EMBL" id="ABS61475.1"/>
    </source>
</evidence>
<dbReference type="eggNOG" id="COG1305">
    <property type="taxonomic scope" value="Bacteria"/>
</dbReference>
<dbReference type="SUPFAM" id="SSF54001">
    <property type="entry name" value="Cysteine proteinases"/>
    <property type="match status" value="1"/>
</dbReference>
<keyword evidence="3" id="KW-1185">Reference proteome</keyword>
<dbReference type="HOGENOM" id="CLU_044992_0_0_0"/>
<evidence type="ECO:0000313" key="3">
    <source>
        <dbReference type="Proteomes" id="UP000002415"/>
    </source>
</evidence>
<gene>
    <name evidence="2" type="ordered locus">Fnod_1640</name>
</gene>
<reference evidence="2 3" key="1">
    <citation type="submission" date="2007-07" db="EMBL/GenBank/DDBJ databases">
        <title>Complete sequence of Fervidobacterium nodosum Rt17-B1.</title>
        <authorList>
            <consortium name="US DOE Joint Genome Institute"/>
            <person name="Copeland A."/>
            <person name="Lucas S."/>
            <person name="Lapidus A."/>
            <person name="Barry K."/>
            <person name="Glavina del Rio T."/>
            <person name="Dalin E."/>
            <person name="Tice H."/>
            <person name="Pitluck S."/>
            <person name="Saunders E."/>
            <person name="Brettin T."/>
            <person name="Bruce D."/>
            <person name="Detter J.C."/>
            <person name="Han C."/>
            <person name="Schmutz J."/>
            <person name="Larimer F."/>
            <person name="Land M."/>
            <person name="Hauser L."/>
            <person name="Kyrpides N."/>
            <person name="Mikhailova N."/>
            <person name="Nelson K."/>
            <person name="Gogarten J.P."/>
            <person name="Noll K."/>
            <person name="Richardson P."/>
        </authorList>
    </citation>
    <scope>NUCLEOTIDE SEQUENCE [LARGE SCALE GENOMIC DNA]</scope>
    <source>
        <strain evidence="3">ATCC 35602 / DSM 5306 / Rt17-B1</strain>
    </source>
</reference>
<dbReference type="PANTHER" id="PTHR38339">
    <property type="entry name" value="TRANSGLUTAMINASE DOMAIN PROTEIN"/>
    <property type="match status" value="1"/>
</dbReference>